<keyword evidence="1" id="KW-0444">Lipid biosynthesis</keyword>
<gene>
    <name evidence="5" type="ORF">L3Y34_001230</name>
</gene>
<sequence>MENWANELFEDTVVFCHNDLACANILELNSKRELVFIDWEFASYNCRGFDIAMHLSETAVDFRDPTPPGIKFSEELTDNPPNLHGFVEAYINADNELKNRIPSDRSGEISKLIQEVEFFWPITHLFWACFVMKLALVKYNCGVDMDKFFTENDPSSEVILQKVINLGVDFLGREWKNTDKSQVNVKKILGGQSNHIFYITSSNSAKEYLLRIHRQEDAHVFTDTILFSIFSERGIGPKLYGFFNGGRLEEYLPSRTLDAVSVLKPEISRKIGESFPKYHSMNVPLSKNRRCFQVMRDVLQQYQNLGGGDFNLFPTHVTWTDHPDSISLENLQKEINLMESWTNEIFEDTVVFCHNDLACANILELNSNKELVFIDWEFASYNCRGFDLEMFLSETSIARGLTSTKAQINQEMTEHSPNLYGICEAYVDADYKLKNLEPSNRSAEISKLMKECNFFTPITHLFWACFLMKIGLINYIPGADINMRARDRLAVYFHLKPRSQKIYEEFRDK</sequence>
<dbReference type="Proteomes" id="UP000827892">
    <property type="component" value="Chromosome III"/>
</dbReference>
<keyword evidence="1" id="KW-0443">Lipid metabolism</keyword>
<organism evidence="5 6">
    <name type="scientific">Caenorhabditis briggsae</name>
    <dbReference type="NCBI Taxonomy" id="6238"/>
    <lineage>
        <taxon>Eukaryota</taxon>
        <taxon>Metazoa</taxon>
        <taxon>Ecdysozoa</taxon>
        <taxon>Nematoda</taxon>
        <taxon>Chromadorea</taxon>
        <taxon>Rhabditida</taxon>
        <taxon>Rhabditina</taxon>
        <taxon>Rhabditomorpha</taxon>
        <taxon>Rhabditoidea</taxon>
        <taxon>Rhabditidae</taxon>
        <taxon>Peloderinae</taxon>
        <taxon>Caenorhabditis</taxon>
    </lineage>
</organism>
<keyword evidence="4" id="KW-1133">Transmembrane helix</keyword>
<keyword evidence="4" id="KW-0812">Transmembrane</keyword>
<keyword evidence="4" id="KW-0472">Membrane</keyword>
<proteinExistence type="inferred from homology"/>
<dbReference type="EMBL" id="CP090893">
    <property type="protein sequence ID" value="ULU00635.1"/>
    <property type="molecule type" value="Genomic_DNA"/>
</dbReference>
<comment type="similarity">
    <text evidence="3">Belongs to the choline/ethanolamine kinase family.</text>
</comment>
<dbReference type="InterPro" id="IPR011009">
    <property type="entry name" value="Kinase-like_dom_sf"/>
</dbReference>
<evidence type="ECO:0000256" key="3">
    <source>
        <dbReference type="ARBA" id="ARBA00038211"/>
    </source>
</evidence>
<dbReference type="AlphaFoldDB" id="A0AAE9IPC9"/>
<evidence type="ECO:0000313" key="5">
    <source>
        <dbReference type="EMBL" id="ULU00635.1"/>
    </source>
</evidence>
<keyword evidence="1" id="KW-0594">Phospholipid biosynthesis</keyword>
<feature type="transmembrane region" description="Helical" evidence="4">
    <location>
        <begin position="454"/>
        <end position="476"/>
    </location>
</feature>
<reference evidence="5 6" key="1">
    <citation type="submission" date="2022-05" db="EMBL/GenBank/DDBJ databases">
        <title>Chromosome-level reference genomes for two strains of Caenorhabditis briggsae: an improved platform for comparative genomics.</title>
        <authorList>
            <person name="Stevens L."/>
            <person name="Andersen E.C."/>
        </authorList>
    </citation>
    <scope>NUCLEOTIDE SEQUENCE [LARGE SCALE GENOMIC DNA]</scope>
    <source>
        <strain evidence="5">QX1410_ONT</strain>
        <tissue evidence="5">Whole-organism</tissue>
    </source>
</reference>
<dbReference type="Gene3D" id="3.90.1200.10">
    <property type="match status" value="2"/>
</dbReference>
<keyword evidence="2" id="KW-1208">Phospholipid metabolism</keyword>
<accession>A0AAE9IPC9</accession>
<evidence type="ECO:0000256" key="2">
    <source>
        <dbReference type="ARBA" id="ARBA00023264"/>
    </source>
</evidence>
<dbReference type="SUPFAM" id="SSF56112">
    <property type="entry name" value="Protein kinase-like (PK-like)"/>
    <property type="match status" value="2"/>
</dbReference>
<dbReference type="GO" id="GO:0008654">
    <property type="term" value="P:phospholipid biosynthetic process"/>
    <property type="evidence" value="ECO:0007669"/>
    <property type="project" value="UniProtKB-KW"/>
</dbReference>
<evidence type="ECO:0000256" key="4">
    <source>
        <dbReference type="SAM" id="Phobius"/>
    </source>
</evidence>
<evidence type="ECO:0000313" key="6">
    <source>
        <dbReference type="Proteomes" id="UP000827892"/>
    </source>
</evidence>
<dbReference type="PANTHER" id="PTHR22603">
    <property type="entry name" value="CHOLINE/ETHANOALAMINE KINASE"/>
    <property type="match status" value="1"/>
</dbReference>
<protein>
    <submittedName>
        <fullName evidence="5">Uncharacterized protein</fullName>
    </submittedName>
</protein>
<dbReference type="PANTHER" id="PTHR22603:SF25">
    <property type="entry name" value="CHOLINE KINASE B1-RELATED"/>
    <property type="match status" value="1"/>
</dbReference>
<dbReference type="Pfam" id="PF01633">
    <property type="entry name" value="Choline_kinase"/>
    <property type="match status" value="2"/>
</dbReference>
<evidence type="ECO:0000256" key="1">
    <source>
        <dbReference type="ARBA" id="ARBA00023209"/>
    </source>
</evidence>
<name>A0AAE9IPC9_CAEBR</name>
<dbReference type="Gene3D" id="3.30.200.20">
    <property type="entry name" value="Phosphorylase Kinase, domain 1"/>
    <property type="match status" value="1"/>
</dbReference>